<sequence length="94" mass="10875">MEQICNSMSKNCISHEARQELCSHWLLKLQLPLGQMRNSTVNVDRNQKHTIPMDCWLLQASMKMIQPFRNTNRDLVYNSPSVRVTVPICQAESS</sequence>
<reference evidence="1 2" key="1">
    <citation type="journal article" date="2009" name="Nat. Genet.">
        <title>The genome of the cucumber, Cucumis sativus L.</title>
        <authorList>
            <person name="Huang S."/>
            <person name="Li R."/>
            <person name="Zhang Z."/>
            <person name="Li L."/>
            <person name="Gu X."/>
            <person name="Fan W."/>
            <person name="Lucas W.J."/>
            <person name="Wang X."/>
            <person name="Xie B."/>
            <person name="Ni P."/>
            <person name="Ren Y."/>
            <person name="Zhu H."/>
            <person name="Li J."/>
            <person name="Lin K."/>
            <person name="Jin W."/>
            <person name="Fei Z."/>
            <person name="Li G."/>
            <person name="Staub J."/>
            <person name="Kilian A."/>
            <person name="van der Vossen E.A."/>
            <person name="Wu Y."/>
            <person name="Guo J."/>
            <person name="He J."/>
            <person name="Jia Z."/>
            <person name="Ren Y."/>
            <person name="Tian G."/>
            <person name="Lu Y."/>
            <person name="Ruan J."/>
            <person name="Qian W."/>
            <person name="Wang M."/>
            <person name="Huang Q."/>
            <person name="Li B."/>
            <person name="Xuan Z."/>
            <person name="Cao J."/>
            <person name="Asan"/>
            <person name="Wu Z."/>
            <person name="Zhang J."/>
            <person name="Cai Q."/>
            <person name="Bai Y."/>
            <person name="Zhao B."/>
            <person name="Han Y."/>
            <person name="Li Y."/>
            <person name="Li X."/>
            <person name="Wang S."/>
            <person name="Shi Q."/>
            <person name="Liu S."/>
            <person name="Cho W.K."/>
            <person name="Kim J.Y."/>
            <person name="Xu Y."/>
            <person name="Heller-Uszynska K."/>
            <person name="Miao H."/>
            <person name="Cheng Z."/>
            <person name="Zhang S."/>
            <person name="Wu J."/>
            <person name="Yang Y."/>
            <person name="Kang H."/>
            <person name="Li M."/>
            <person name="Liang H."/>
            <person name="Ren X."/>
            <person name="Shi Z."/>
            <person name="Wen M."/>
            <person name="Jian M."/>
            <person name="Yang H."/>
            <person name="Zhang G."/>
            <person name="Yang Z."/>
            <person name="Chen R."/>
            <person name="Liu S."/>
            <person name="Li J."/>
            <person name="Ma L."/>
            <person name="Liu H."/>
            <person name="Zhou Y."/>
            <person name="Zhao J."/>
            <person name="Fang X."/>
            <person name="Li G."/>
            <person name="Fang L."/>
            <person name="Li Y."/>
            <person name="Liu D."/>
            <person name="Zheng H."/>
            <person name="Zhang Y."/>
            <person name="Qin N."/>
            <person name="Li Z."/>
            <person name="Yang G."/>
            <person name="Yang S."/>
            <person name="Bolund L."/>
            <person name="Kristiansen K."/>
            <person name="Zheng H."/>
            <person name="Li S."/>
            <person name="Zhang X."/>
            <person name="Yang H."/>
            <person name="Wang J."/>
            <person name="Sun R."/>
            <person name="Zhang B."/>
            <person name="Jiang S."/>
            <person name="Wang J."/>
            <person name="Du Y."/>
            <person name="Li S."/>
        </authorList>
    </citation>
    <scope>NUCLEOTIDE SEQUENCE [LARGE SCALE GENOMIC DNA]</scope>
    <source>
        <strain evidence="2">cv. 9930</strain>
    </source>
</reference>
<dbReference type="Gramene" id="KGN53162">
    <property type="protein sequence ID" value="KGN53162"/>
    <property type="gene ID" value="Csa_4G022970"/>
</dbReference>
<organism evidence="1 2">
    <name type="scientific">Cucumis sativus</name>
    <name type="common">Cucumber</name>
    <dbReference type="NCBI Taxonomy" id="3659"/>
    <lineage>
        <taxon>Eukaryota</taxon>
        <taxon>Viridiplantae</taxon>
        <taxon>Streptophyta</taxon>
        <taxon>Embryophyta</taxon>
        <taxon>Tracheophyta</taxon>
        <taxon>Spermatophyta</taxon>
        <taxon>Magnoliopsida</taxon>
        <taxon>eudicotyledons</taxon>
        <taxon>Gunneridae</taxon>
        <taxon>Pentapetalae</taxon>
        <taxon>rosids</taxon>
        <taxon>fabids</taxon>
        <taxon>Cucurbitales</taxon>
        <taxon>Cucurbitaceae</taxon>
        <taxon>Benincaseae</taxon>
        <taxon>Cucumis</taxon>
    </lineage>
</organism>
<accession>A0A0A0KXL7</accession>
<proteinExistence type="predicted"/>
<keyword evidence="2" id="KW-1185">Reference proteome</keyword>
<evidence type="ECO:0000313" key="1">
    <source>
        <dbReference type="EMBL" id="KGN53162.1"/>
    </source>
</evidence>
<dbReference type="AlphaFoldDB" id="A0A0A0KXL7"/>
<dbReference type="Proteomes" id="UP000029981">
    <property type="component" value="Chromosome 4"/>
</dbReference>
<reference evidence="1 2" key="4">
    <citation type="journal article" date="2011" name="BMC Genomics">
        <title>RNA-Seq improves annotation of protein-coding genes in the cucumber genome.</title>
        <authorList>
            <person name="Li Z."/>
            <person name="Zhang Z."/>
            <person name="Yan P."/>
            <person name="Huang S."/>
            <person name="Fei Z."/>
            <person name="Lin K."/>
        </authorList>
    </citation>
    <scope>NUCLEOTIDE SEQUENCE [LARGE SCALE GENOMIC DNA]</scope>
    <source>
        <strain evidence="2">cv. 9930</strain>
    </source>
</reference>
<dbReference type="EMBL" id="CM002925">
    <property type="protein sequence ID" value="KGN53162.1"/>
    <property type="molecule type" value="Genomic_DNA"/>
</dbReference>
<reference evidence="1 2" key="3">
    <citation type="journal article" date="2010" name="BMC Genomics">
        <title>Transcriptome sequencing and comparative analysis of cucumber flowers with different sex types.</title>
        <authorList>
            <person name="Guo S."/>
            <person name="Zheng Y."/>
            <person name="Joung J.G."/>
            <person name="Liu S."/>
            <person name="Zhang Z."/>
            <person name="Crasta O.R."/>
            <person name="Sobral B.W."/>
            <person name="Xu Y."/>
            <person name="Huang S."/>
            <person name="Fei Z."/>
        </authorList>
    </citation>
    <scope>NUCLEOTIDE SEQUENCE [LARGE SCALE GENOMIC DNA]</scope>
    <source>
        <strain evidence="2">cv. 9930</strain>
    </source>
</reference>
<reference evidence="1 2" key="2">
    <citation type="journal article" date="2009" name="PLoS ONE">
        <title>An integrated genetic and cytogenetic map of the cucumber genome.</title>
        <authorList>
            <person name="Ren Y."/>
            <person name="Zhang Z."/>
            <person name="Liu J."/>
            <person name="Staub J.E."/>
            <person name="Han Y."/>
            <person name="Cheng Z."/>
            <person name="Li X."/>
            <person name="Lu J."/>
            <person name="Miao H."/>
            <person name="Kang H."/>
            <person name="Xie B."/>
            <person name="Gu X."/>
            <person name="Wang X."/>
            <person name="Du Y."/>
            <person name="Jin W."/>
            <person name="Huang S."/>
        </authorList>
    </citation>
    <scope>NUCLEOTIDE SEQUENCE [LARGE SCALE GENOMIC DNA]</scope>
    <source>
        <strain evidence="2">cv. 9930</strain>
    </source>
</reference>
<protein>
    <submittedName>
        <fullName evidence="1">Uncharacterized protein</fullName>
    </submittedName>
</protein>
<name>A0A0A0KXL7_CUCSA</name>
<gene>
    <name evidence="1" type="ORF">Csa_4G022970</name>
</gene>
<evidence type="ECO:0000313" key="2">
    <source>
        <dbReference type="Proteomes" id="UP000029981"/>
    </source>
</evidence>